<feature type="region of interest" description="Disordered" evidence="2">
    <location>
        <begin position="364"/>
        <end position="405"/>
    </location>
</feature>
<evidence type="ECO:0008006" key="5">
    <source>
        <dbReference type="Google" id="ProtNLM"/>
    </source>
</evidence>
<feature type="compositionally biased region" description="Polar residues" evidence="2">
    <location>
        <begin position="364"/>
        <end position="381"/>
    </location>
</feature>
<proteinExistence type="inferred from homology"/>
<dbReference type="Proteomes" id="UP000604273">
    <property type="component" value="Unassembled WGS sequence"/>
</dbReference>
<dbReference type="InterPro" id="IPR036291">
    <property type="entry name" value="NAD(P)-bd_dom_sf"/>
</dbReference>
<comment type="caution">
    <text evidence="3">The sequence shown here is derived from an EMBL/GenBank/DDBJ whole genome shotgun (WGS) entry which is preliminary data.</text>
</comment>
<gene>
    <name evidence="3" type="ORF">FGADI_11951</name>
</gene>
<dbReference type="EMBL" id="JABFAI010000366">
    <property type="protein sequence ID" value="KAF4945449.1"/>
    <property type="molecule type" value="Genomic_DNA"/>
</dbReference>
<dbReference type="OrthoDB" id="41492at2759"/>
<evidence type="ECO:0000313" key="3">
    <source>
        <dbReference type="EMBL" id="KAF4945449.1"/>
    </source>
</evidence>
<dbReference type="PANTHER" id="PTHR13812:SF19">
    <property type="entry name" value="KETIMINE REDUCTASE MU-CRYSTALLIN"/>
    <property type="match status" value="1"/>
</dbReference>
<dbReference type="SUPFAM" id="SSF51735">
    <property type="entry name" value="NAD(P)-binding Rossmann-fold domains"/>
    <property type="match status" value="1"/>
</dbReference>
<evidence type="ECO:0000256" key="1">
    <source>
        <dbReference type="ARBA" id="ARBA00008903"/>
    </source>
</evidence>
<dbReference type="InterPro" id="IPR003462">
    <property type="entry name" value="ODC_Mu_crystall"/>
</dbReference>
<reference evidence="3" key="1">
    <citation type="journal article" date="2020" name="BMC Genomics">
        <title>Correction to: Identification and distribution of gene clusters required for synthesis of sphingolipid metabolism inhibitors in diverse species of the filamentous fungus Fusarium.</title>
        <authorList>
            <person name="Kim H.S."/>
            <person name="Lohmar J.M."/>
            <person name="Busman M."/>
            <person name="Brown D.W."/>
            <person name="Naumann T.A."/>
            <person name="Divon H.H."/>
            <person name="Lysoe E."/>
            <person name="Uhlig S."/>
            <person name="Proctor R.H."/>
        </authorList>
    </citation>
    <scope>NUCLEOTIDE SEQUENCE</scope>
    <source>
        <strain evidence="3">NRRL 45417</strain>
    </source>
</reference>
<dbReference type="InterPro" id="IPR023401">
    <property type="entry name" value="ODC_N"/>
</dbReference>
<dbReference type="PANTHER" id="PTHR13812">
    <property type="entry name" value="KETIMINE REDUCTASE MU-CRYSTALLIN"/>
    <property type="match status" value="1"/>
</dbReference>
<dbReference type="FunFam" id="3.40.50.720:FF:000577">
    <property type="entry name" value="Proline utilization protein PrnX, putative"/>
    <property type="match status" value="1"/>
</dbReference>
<dbReference type="Gene3D" id="3.40.50.720">
    <property type="entry name" value="NAD(P)-binding Rossmann-like Domain"/>
    <property type="match status" value="1"/>
</dbReference>
<dbReference type="GO" id="GO:0005737">
    <property type="term" value="C:cytoplasm"/>
    <property type="evidence" value="ECO:0007669"/>
    <property type="project" value="TreeGrafter"/>
</dbReference>
<evidence type="ECO:0000256" key="2">
    <source>
        <dbReference type="SAM" id="MobiDB-lite"/>
    </source>
</evidence>
<feature type="compositionally biased region" description="Low complexity" evidence="2">
    <location>
        <begin position="388"/>
        <end position="401"/>
    </location>
</feature>
<evidence type="ECO:0000313" key="4">
    <source>
        <dbReference type="Proteomes" id="UP000604273"/>
    </source>
</evidence>
<sequence length="456" mass="50399">MTYTVLSNDQVNSILEGLTVDELDEFRHVLASSLHEFSTGVPALEEAFQQPERISTLHPETMAKTLYMPSCAPCGMGCKAFQDSRVTHISPTGVLNLFRPDGSPLGIVNATALTAFRTALASTCLLERRNHVRTLTVFGSGLQAYWHIRLALMIRGSTIKHVHVVNHRWSDNATGILKRFASIPPEIKKREGWSDAKFGLLIPAFHEYRRLIKDQIRDADVIYCCTASQKDLFDGSILTSHEGRKKGRLIIAVGSYTPEMRELPDDLLQLAVKREDKPHRHFHKHAVEGGVIVVDNIKGVLKEAGEIIAANIGPHQLVELGELVMLHRLAIEESDGFSSSQASFSSDMDKLDIHGRMSSMSTVYGSGSNVSDAPTSPTGSVDSEGRRSSSFFHSRKNSSSSLDKEKRKSEDHLCRWLRDGTVVYKSVGLGLMDLVVGTHLIEVANEKNVGTRIEGF</sequence>
<protein>
    <recommendedName>
        <fullName evidence="5">Ornithine cyclodeaminase</fullName>
    </recommendedName>
</protein>
<name>A0A8H4STV6_9HYPO</name>
<comment type="similarity">
    <text evidence="1">Belongs to the ornithine cyclodeaminase/mu-crystallin family.</text>
</comment>
<keyword evidence="4" id="KW-1185">Reference proteome</keyword>
<dbReference type="AlphaFoldDB" id="A0A8H4STV6"/>
<dbReference type="Gene3D" id="3.30.1780.10">
    <property type="entry name" value="ornithine cyclodeaminase, domain 1"/>
    <property type="match status" value="1"/>
</dbReference>
<organism evidence="3 4">
    <name type="scientific">Fusarium gaditjirri</name>
    <dbReference type="NCBI Taxonomy" id="282569"/>
    <lineage>
        <taxon>Eukaryota</taxon>
        <taxon>Fungi</taxon>
        <taxon>Dikarya</taxon>
        <taxon>Ascomycota</taxon>
        <taxon>Pezizomycotina</taxon>
        <taxon>Sordariomycetes</taxon>
        <taxon>Hypocreomycetidae</taxon>
        <taxon>Hypocreales</taxon>
        <taxon>Nectriaceae</taxon>
        <taxon>Fusarium</taxon>
        <taxon>Fusarium nisikadoi species complex</taxon>
    </lineage>
</organism>
<accession>A0A8H4STV6</accession>
<reference evidence="3" key="2">
    <citation type="submission" date="2020-05" db="EMBL/GenBank/DDBJ databases">
        <authorList>
            <person name="Kim H.-S."/>
            <person name="Proctor R.H."/>
            <person name="Brown D.W."/>
        </authorList>
    </citation>
    <scope>NUCLEOTIDE SEQUENCE</scope>
    <source>
        <strain evidence="3">NRRL 45417</strain>
    </source>
</reference>